<keyword evidence="11" id="KW-0472">Membrane</keyword>
<evidence type="ECO:0000256" key="6">
    <source>
        <dbReference type="ARBA" id="ARBA00022679"/>
    </source>
</evidence>
<dbReference type="RefSeq" id="WP_142894813.1">
    <property type="nucleotide sequence ID" value="NZ_ML660052.1"/>
</dbReference>
<dbReference type="Gene3D" id="3.30.565.10">
    <property type="entry name" value="Histidine kinase-like ATPase, C-terminal domain"/>
    <property type="match status" value="1"/>
</dbReference>
<dbReference type="InterPro" id="IPR004358">
    <property type="entry name" value="Sig_transdc_His_kin-like_C"/>
</dbReference>
<dbReference type="Gene3D" id="3.30.450.20">
    <property type="entry name" value="PAS domain"/>
    <property type="match status" value="1"/>
</dbReference>
<evidence type="ECO:0000256" key="7">
    <source>
        <dbReference type="ARBA" id="ARBA00022741"/>
    </source>
</evidence>
<comment type="catalytic activity">
    <reaction evidence="1">
        <text>ATP + protein L-histidine = ADP + protein N-phospho-L-histidine.</text>
        <dbReference type="EC" id="2.7.13.3"/>
    </reaction>
</comment>
<dbReference type="SUPFAM" id="SSF47384">
    <property type="entry name" value="Homodimeric domain of signal transducing histidine kinase"/>
    <property type="match status" value="1"/>
</dbReference>
<feature type="domain" description="Histidine kinase" evidence="12">
    <location>
        <begin position="286"/>
        <end position="507"/>
    </location>
</feature>
<dbReference type="Proteomes" id="UP000315252">
    <property type="component" value="Unassembled WGS sequence"/>
</dbReference>
<gene>
    <name evidence="13" type="ORF">FKG95_03015</name>
</gene>
<dbReference type="EMBL" id="VHSH01000001">
    <property type="protein sequence ID" value="TQV83576.1"/>
    <property type="molecule type" value="Genomic_DNA"/>
</dbReference>
<sequence length="511" mass="56823">MQQLTHFNDRKAIRRYDALRTPIWVFDVERHAMWWANKSALKFWDAASLDELIGRDYSSDSETVRLRLRQIVDNTIDGDSVMETWTLYPKGQPVTVVLDMKPVTIEEGSPAILIEATTPLDLRREPEALRILEAARYTPLMVSIFSLDGELLAQNPAASFAYNLSNGPTPTTSGTLEQRFVKPQAAEALMKSCRRGHRHSGDFRVRTSKGARWHHLDARIAKDPMTGDRSIVITEEDVSARKRAERQLETINQTLERRVQERTHELDTARLAAIQANHAKSDFLATMSHELRTPLNAIIGFTDLLLNGIYGPLNDKQSEILGDIGASGSHLFTLISDLLDASRIEAGRLELKESKVNLSEIFEECTTVLEPACKGKNIKITRQGFDGNTQLFADHTRLKQVLLNLISNAVKFSPGGGTVTLAVEPNETSDYLVLNISDTGIGVPEEIIPNLFKPFTQAAPEHSSLQRGAGLGLYIAKSLIQLHDGDISFQSRVGEGSCVTVSLPRERVIHA</sequence>
<dbReference type="InterPro" id="IPR036890">
    <property type="entry name" value="HATPase_C_sf"/>
</dbReference>
<evidence type="ECO:0000313" key="14">
    <source>
        <dbReference type="Proteomes" id="UP000315252"/>
    </source>
</evidence>
<protein>
    <recommendedName>
        <fullName evidence="3">histidine kinase</fullName>
        <ecNumber evidence="3">2.7.13.3</ecNumber>
    </recommendedName>
</protein>
<comment type="caution">
    <text evidence="13">The sequence shown here is derived from an EMBL/GenBank/DDBJ whole genome shotgun (WGS) entry which is preliminary data.</text>
</comment>
<dbReference type="InterPro" id="IPR036097">
    <property type="entry name" value="HisK_dim/P_sf"/>
</dbReference>
<dbReference type="OrthoDB" id="7197814at2"/>
<dbReference type="PANTHER" id="PTHR43047:SF72">
    <property type="entry name" value="OSMOSENSING HISTIDINE PROTEIN KINASE SLN1"/>
    <property type="match status" value="1"/>
</dbReference>
<evidence type="ECO:0000256" key="2">
    <source>
        <dbReference type="ARBA" id="ARBA00004236"/>
    </source>
</evidence>
<dbReference type="SMART" id="SM00387">
    <property type="entry name" value="HATPase_c"/>
    <property type="match status" value="1"/>
</dbReference>
<keyword evidence="10" id="KW-0902">Two-component regulatory system</keyword>
<keyword evidence="5" id="KW-0597">Phosphoprotein</keyword>
<dbReference type="InterPro" id="IPR005467">
    <property type="entry name" value="His_kinase_dom"/>
</dbReference>
<dbReference type="SUPFAM" id="SSF55874">
    <property type="entry name" value="ATPase domain of HSP90 chaperone/DNA topoisomerase II/histidine kinase"/>
    <property type="match status" value="1"/>
</dbReference>
<dbReference type="SUPFAM" id="SSF55785">
    <property type="entry name" value="PYP-like sensor domain (PAS domain)"/>
    <property type="match status" value="1"/>
</dbReference>
<dbReference type="Gene3D" id="1.10.287.130">
    <property type="match status" value="1"/>
</dbReference>
<reference evidence="13 14" key="1">
    <citation type="submission" date="2019-06" db="EMBL/GenBank/DDBJ databases">
        <title>Whole genome sequence for Rhodospirillaceae sp. R148.</title>
        <authorList>
            <person name="Wang G."/>
        </authorList>
    </citation>
    <scope>NUCLEOTIDE SEQUENCE [LARGE SCALE GENOMIC DNA]</scope>
    <source>
        <strain evidence="13 14">R148</strain>
    </source>
</reference>
<evidence type="ECO:0000256" key="11">
    <source>
        <dbReference type="ARBA" id="ARBA00023136"/>
    </source>
</evidence>
<dbReference type="GO" id="GO:0000155">
    <property type="term" value="F:phosphorelay sensor kinase activity"/>
    <property type="evidence" value="ECO:0007669"/>
    <property type="project" value="InterPro"/>
</dbReference>
<comment type="subcellular location">
    <subcellularLocation>
        <location evidence="2">Cell membrane</location>
    </subcellularLocation>
</comment>
<dbReference type="PROSITE" id="PS50109">
    <property type="entry name" value="HIS_KIN"/>
    <property type="match status" value="1"/>
</dbReference>
<proteinExistence type="predicted"/>
<dbReference type="GO" id="GO:0005524">
    <property type="term" value="F:ATP binding"/>
    <property type="evidence" value="ECO:0007669"/>
    <property type="project" value="UniProtKB-KW"/>
</dbReference>
<dbReference type="FunFam" id="1.10.287.130:FF:000038">
    <property type="entry name" value="Sensory transduction histidine kinase"/>
    <property type="match status" value="1"/>
</dbReference>
<dbReference type="GO" id="GO:0009927">
    <property type="term" value="F:histidine phosphotransfer kinase activity"/>
    <property type="evidence" value="ECO:0007669"/>
    <property type="project" value="TreeGrafter"/>
</dbReference>
<dbReference type="Pfam" id="PF00512">
    <property type="entry name" value="HisKA"/>
    <property type="match status" value="1"/>
</dbReference>
<dbReference type="Pfam" id="PF02518">
    <property type="entry name" value="HATPase_c"/>
    <property type="match status" value="1"/>
</dbReference>
<organism evidence="13 14">
    <name type="scientific">Denitrobaculum tricleocarpae</name>
    <dbReference type="NCBI Taxonomy" id="2591009"/>
    <lineage>
        <taxon>Bacteria</taxon>
        <taxon>Pseudomonadati</taxon>
        <taxon>Pseudomonadota</taxon>
        <taxon>Alphaproteobacteria</taxon>
        <taxon>Rhodospirillales</taxon>
        <taxon>Rhodospirillaceae</taxon>
        <taxon>Denitrobaculum</taxon>
    </lineage>
</organism>
<keyword evidence="8 13" id="KW-0418">Kinase</keyword>
<dbReference type="PANTHER" id="PTHR43047">
    <property type="entry name" value="TWO-COMPONENT HISTIDINE PROTEIN KINASE"/>
    <property type="match status" value="1"/>
</dbReference>
<dbReference type="EC" id="2.7.13.3" evidence="3"/>
<dbReference type="FunFam" id="3.30.565.10:FF:000023">
    <property type="entry name" value="PAS domain-containing sensor histidine kinase"/>
    <property type="match status" value="1"/>
</dbReference>
<keyword evidence="14" id="KW-1185">Reference proteome</keyword>
<evidence type="ECO:0000256" key="9">
    <source>
        <dbReference type="ARBA" id="ARBA00022840"/>
    </source>
</evidence>
<dbReference type="InterPro" id="IPR003594">
    <property type="entry name" value="HATPase_dom"/>
</dbReference>
<dbReference type="AlphaFoldDB" id="A0A545U295"/>
<evidence type="ECO:0000256" key="8">
    <source>
        <dbReference type="ARBA" id="ARBA00022777"/>
    </source>
</evidence>
<name>A0A545U295_9PROT</name>
<dbReference type="CDD" id="cd16922">
    <property type="entry name" value="HATPase_EvgS-ArcB-TorS-like"/>
    <property type="match status" value="1"/>
</dbReference>
<dbReference type="CDD" id="cd00082">
    <property type="entry name" value="HisKA"/>
    <property type="match status" value="1"/>
</dbReference>
<dbReference type="SMART" id="SM00388">
    <property type="entry name" value="HisKA"/>
    <property type="match status" value="1"/>
</dbReference>
<dbReference type="PRINTS" id="PR00344">
    <property type="entry name" value="BCTRLSENSOR"/>
</dbReference>
<evidence type="ECO:0000256" key="5">
    <source>
        <dbReference type="ARBA" id="ARBA00022553"/>
    </source>
</evidence>
<evidence type="ECO:0000313" key="13">
    <source>
        <dbReference type="EMBL" id="TQV83576.1"/>
    </source>
</evidence>
<dbReference type="InterPro" id="IPR035965">
    <property type="entry name" value="PAS-like_dom_sf"/>
</dbReference>
<keyword evidence="6" id="KW-0808">Transferase</keyword>
<accession>A0A545U295</accession>
<dbReference type="InterPro" id="IPR003661">
    <property type="entry name" value="HisK_dim/P_dom"/>
</dbReference>
<dbReference type="GO" id="GO:0005886">
    <property type="term" value="C:plasma membrane"/>
    <property type="evidence" value="ECO:0007669"/>
    <property type="project" value="UniProtKB-SubCell"/>
</dbReference>
<evidence type="ECO:0000256" key="4">
    <source>
        <dbReference type="ARBA" id="ARBA00022475"/>
    </source>
</evidence>
<keyword evidence="4" id="KW-1003">Cell membrane</keyword>
<keyword evidence="7" id="KW-0547">Nucleotide-binding</keyword>
<evidence type="ECO:0000259" key="12">
    <source>
        <dbReference type="PROSITE" id="PS50109"/>
    </source>
</evidence>
<keyword evidence="9" id="KW-0067">ATP-binding</keyword>
<evidence type="ECO:0000256" key="10">
    <source>
        <dbReference type="ARBA" id="ARBA00023012"/>
    </source>
</evidence>
<evidence type="ECO:0000256" key="3">
    <source>
        <dbReference type="ARBA" id="ARBA00012438"/>
    </source>
</evidence>
<evidence type="ECO:0000256" key="1">
    <source>
        <dbReference type="ARBA" id="ARBA00000085"/>
    </source>
</evidence>